<dbReference type="PANTHER" id="PTHR43531:SF11">
    <property type="entry name" value="METHYL-ACCEPTING CHEMOTAXIS PROTEIN 3"/>
    <property type="match status" value="1"/>
</dbReference>
<keyword evidence="4 9" id="KW-0812">Transmembrane</keyword>
<dbReference type="AlphaFoldDB" id="D5V2S2"/>
<feature type="domain" description="Methyl-accepting transducer" evidence="10">
    <location>
        <begin position="456"/>
        <end position="685"/>
    </location>
</feature>
<evidence type="ECO:0000256" key="4">
    <source>
        <dbReference type="ARBA" id="ARBA00022692"/>
    </source>
</evidence>
<keyword evidence="12" id="KW-1185">Reference proteome</keyword>
<evidence type="ECO:0000313" key="11">
    <source>
        <dbReference type="EMBL" id="ADG92504.1"/>
    </source>
</evidence>
<gene>
    <name evidence="11" type="ordered locus">Arnit_0840</name>
</gene>
<accession>D5V2S2</accession>
<dbReference type="Gene3D" id="3.30.450.20">
    <property type="entry name" value="PAS domain"/>
    <property type="match status" value="2"/>
</dbReference>
<dbReference type="PROSITE" id="PS50111">
    <property type="entry name" value="CHEMOTAXIS_TRANSDUC_2"/>
    <property type="match status" value="1"/>
</dbReference>
<dbReference type="InterPro" id="IPR033479">
    <property type="entry name" value="dCache_1"/>
</dbReference>
<sequence length="703" mass="78344" precursor="true">MKNTTIKKKVLVLIFLNVLLSFAILGFYNSYNNYTSEYNLTKNKELTIAKYATTSINDYLQSKIDIVEAVAKEITPLTLDIKNEEIIKRLKLGKIAGNFENLYLGIGENGNFLKYDGTFRTPQTHDYDSRARPWYKVEGATVSEPYVDYTTKKLVISVSAPIKRDGKIIGVIGSDIFIDTIVDTILNINLNNIGFAYLLDNSGKIIVHKDKKQIDKQSKVYEQIKSDKSLHFAEANDNGNTQMVVYNTIPLTNWKLLIQLDKNAIVKEIQKHLVPEIILYIILLVVILFLLYFALVKILSPLKTVEKGLDFFFQYLKGEEKHINKLDIKTNDEFGNMAKVINQEMESIAKNIEEDRDLIDNVKYVVSHVNEGRLDVKVEKRTSTKSLNELKDILNHMIETIKQNVNNDINPILAQLEEYAKLNFVNNIPNANGNIAKGLNNLSDIINEMLQENKSNGLTLDDSSKILLNNVDILNTSSNQTAASLEETAAALEEITSTVIANTERIATMANHSRELSSSIEEGQSLANTTVDSMNSINEQTQAIADAIIVIDQIAFQTNILSLNAAVEAATAGEAGKGFAVVAAEVRNLASRSAEAAKEIKTLVENATDKTNNGKKIADDMIHGYIKLKENLSQTTSLISHIADSSKEQRTGIEQINDVVNKLDVQTQKNASVATQTHDIALKASEIASKILEAVNQKEFRNK</sequence>
<dbReference type="CDD" id="cd12912">
    <property type="entry name" value="PDC2_MCP_like"/>
    <property type="match status" value="1"/>
</dbReference>
<dbReference type="Pfam" id="PF00015">
    <property type="entry name" value="MCPsignal"/>
    <property type="match status" value="1"/>
</dbReference>
<dbReference type="HOGENOM" id="CLU_000445_107_12_7"/>
<dbReference type="SUPFAM" id="SSF103190">
    <property type="entry name" value="Sensory domain-like"/>
    <property type="match status" value="1"/>
</dbReference>
<evidence type="ECO:0000256" key="9">
    <source>
        <dbReference type="SAM" id="Phobius"/>
    </source>
</evidence>
<keyword evidence="3" id="KW-0145">Chemotaxis</keyword>
<dbReference type="SUPFAM" id="SSF58104">
    <property type="entry name" value="Methyl-accepting chemotaxis protein (MCP) signaling domain"/>
    <property type="match status" value="1"/>
</dbReference>
<dbReference type="InterPro" id="IPR029151">
    <property type="entry name" value="Sensor-like_sf"/>
</dbReference>
<dbReference type="InterPro" id="IPR004089">
    <property type="entry name" value="MCPsignal_dom"/>
</dbReference>
<evidence type="ECO:0000256" key="5">
    <source>
        <dbReference type="ARBA" id="ARBA00022989"/>
    </source>
</evidence>
<keyword evidence="5 9" id="KW-1133">Transmembrane helix</keyword>
<evidence type="ECO:0000256" key="7">
    <source>
        <dbReference type="ARBA" id="ARBA00029447"/>
    </source>
</evidence>
<protein>
    <submittedName>
        <fullName evidence="11">Methyl-accepting chemotaxis sensory transducer with Cache sensor</fullName>
    </submittedName>
</protein>
<organism evidence="11 12">
    <name type="scientific">Arcobacter nitrofigilis (strain ATCC 33309 / DSM 7299 / CCUG 15893 / LMG 7604 / NCTC 12251 / CI)</name>
    <name type="common">Campylobacter nitrofigilis</name>
    <dbReference type="NCBI Taxonomy" id="572480"/>
    <lineage>
        <taxon>Bacteria</taxon>
        <taxon>Pseudomonadati</taxon>
        <taxon>Campylobacterota</taxon>
        <taxon>Epsilonproteobacteria</taxon>
        <taxon>Campylobacterales</taxon>
        <taxon>Arcobacteraceae</taxon>
        <taxon>Arcobacter</taxon>
    </lineage>
</organism>
<dbReference type="GO" id="GO:0007165">
    <property type="term" value="P:signal transduction"/>
    <property type="evidence" value="ECO:0007669"/>
    <property type="project" value="UniProtKB-KW"/>
</dbReference>
<dbReference type="InterPro" id="IPR051310">
    <property type="entry name" value="MCP_chemotaxis"/>
</dbReference>
<evidence type="ECO:0000313" key="12">
    <source>
        <dbReference type="Proteomes" id="UP000000939"/>
    </source>
</evidence>
<proteinExistence type="inferred from homology"/>
<feature type="transmembrane region" description="Helical" evidence="9">
    <location>
        <begin position="277"/>
        <end position="299"/>
    </location>
</feature>
<evidence type="ECO:0000256" key="2">
    <source>
        <dbReference type="ARBA" id="ARBA00022475"/>
    </source>
</evidence>
<dbReference type="Proteomes" id="UP000000939">
    <property type="component" value="Chromosome"/>
</dbReference>
<keyword evidence="8" id="KW-0807">Transducer</keyword>
<evidence type="ECO:0000256" key="6">
    <source>
        <dbReference type="ARBA" id="ARBA00023136"/>
    </source>
</evidence>
<feature type="transmembrane region" description="Helical" evidence="9">
    <location>
        <begin position="12"/>
        <end position="31"/>
    </location>
</feature>
<dbReference type="PANTHER" id="PTHR43531">
    <property type="entry name" value="PROTEIN ICFG"/>
    <property type="match status" value="1"/>
</dbReference>
<dbReference type="CDD" id="cd11386">
    <property type="entry name" value="MCP_signal"/>
    <property type="match status" value="1"/>
</dbReference>
<comment type="subcellular location">
    <subcellularLocation>
        <location evidence="1">Cell membrane</location>
        <topology evidence="1">Multi-pass membrane protein</topology>
    </subcellularLocation>
</comment>
<evidence type="ECO:0000256" key="8">
    <source>
        <dbReference type="PROSITE-ProRule" id="PRU00284"/>
    </source>
</evidence>
<evidence type="ECO:0000259" key="10">
    <source>
        <dbReference type="PROSITE" id="PS50111"/>
    </source>
</evidence>
<dbReference type="RefSeq" id="WP_013134649.1">
    <property type="nucleotide sequence ID" value="NC_014166.1"/>
</dbReference>
<dbReference type="KEGG" id="ant:Arnit_0840"/>
<dbReference type="GO" id="GO:0006935">
    <property type="term" value="P:chemotaxis"/>
    <property type="evidence" value="ECO:0007669"/>
    <property type="project" value="UniProtKB-KW"/>
</dbReference>
<keyword evidence="6 9" id="KW-0472">Membrane</keyword>
<name>D5V2S2_ARCNC</name>
<dbReference type="Gene3D" id="1.10.287.950">
    <property type="entry name" value="Methyl-accepting chemotaxis protein"/>
    <property type="match status" value="1"/>
</dbReference>
<keyword evidence="2" id="KW-1003">Cell membrane</keyword>
<dbReference type="eggNOG" id="COG0840">
    <property type="taxonomic scope" value="Bacteria"/>
</dbReference>
<dbReference type="SMART" id="SM00283">
    <property type="entry name" value="MA"/>
    <property type="match status" value="1"/>
</dbReference>
<dbReference type="STRING" id="572480.Arnit_0840"/>
<reference evidence="11 12" key="1">
    <citation type="journal article" date="2010" name="Stand. Genomic Sci.">
        <title>Complete genome sequence of Arcobacter nitrofigilis type strain (CI).</title>
        <authorList>
            <person name="Pati A."/>
            <person name="Gronow S."/>
            <person name="Lapidus A."/>
            <person name="Copeland A."/>
            <person name="Glavina Del Rio T."/>
            <person name="Nolan M."/>
            <person name="Lucas S."/>
            <person name="Tice H."/>
            <person name="Cheng J.F."/>
            <person name="Han C."/>
            <person name="Chertkov O."/>
            <person name="Bruce D."/>
            <person name="Tapia R."/>
            <person name="Goodwin L."/>
            <person name="Pitluck S."/>
            <person name="Liolios K."/>
            <person name="Ivanova N."/>
            <person name="Mavromatis K."/>
            <person name="Chen A."/>
            <person name="Palaniappan K."/>
            <person name="Land M."/>
            <person name="Hauser L."/>
            <person name="Chang Y.J."/>
            <person name="Jeffries C.D."/>
            <person name="Detter J.C."/>
            <person name="Rohde M."/>
            <person name="Goker M."/>
            <person name="Bristow J."/>
            <person name="Eisen J.A."/>
            <person name="Markowitz V."/>
            <person name="Hugenholtz P."/>
            <person name="Klenk H.P."/>
            <person name="Kyrpides N.C."/>
        </authorList>
    </citation>
    <scope>NUCLEOTIDE SEQUENCE [LARGE SCALE GENOMIC DNA]</scope>
    <source>
        <strain evidence="12">ATCC 33309 / DSM 7299 / CCUG 15893 / LMG 7604 / NCTC 12251 / CI</strain>
    </source>
</reference>
<evidence type="ECO:0000256" key="1">
    <source>
        <dbReference type="ARBA" id="ARBA00004651"/>
    </source>
</evidence>
<comment type="similarity">
    <text evidence="7">Belongs to the methyl-accepting chemotaxis (MCP) protein family.</text>
</comment>
<evidence type="ECO:0000256" key="3">
    <source>
        <dbReference type="ARBA" id="ARBA00022500"/>
    </source>
</evidence>
<dbReference type="EMBL" id="CP001999">
    <property type="protein sequence ID" value="ADG92504.1"/>
    <property type="molecule type" value="Genomic_DNA"/>
</dbReference>
<dbReference type="CDD" id="cd12913">
    <property type="entry name" value="PDC1_MCP_like"/>
    <property type="match status" value="1"/>
</dbReference>
<dbReference type="OrthoDB" id="5348717at2"/>
<dbReference type="Pfam" id="PF02743">
    <property type="entry name" value="dCache_1"/>
    <property type="match status" value="1"/>
</dbReference>
<dbReference type="GO" id="GO:0005886">
    <property type="term" value="C:plasma membrane"/>
    <property type="evidence" value="ECO:0007669"/>
    <property type="project" value="UniProtKB-SubCell"/>
</dbReference>